<proteinExistence type="predicted"/>
<gene>
    <name evidence="1" type="ORF">AK812_SmicGene48566</name>
</gene>
<comment type="caution">
    <text evidence="1">The sequence shown here is derived from an EMBL/GenBank/DDBJ whole genome shotgun (WGS) entry which is preliminary data.</text>
</comment>
<name>A0A1Q9AYU0_SYMMI</name>
<dbReference type="EMBL" id="LSRX01008271">
    <property type="protein sequence ID" value="OLP60617.1"/>
    <property type="molecule type" value="Genomic_DNA"/>
</dbReference>
<reference evidence="1 2" key="1">
    <citation type="submission" date="2016-02" db="EMBL/GenBank/DDBJ databases">
        <title>Genome analysis of coral dinoflagellate symbionts highlights evolutionary adaptations to a symbiotic lifestyle.</title>
        <authorList>
            <person name="Aranda M."/>
            <person name="Li Y."/>
            <person name="Liew Y.J."/>
            <person name="Baumgarten S."/>
            <person name="Simakov O."/>
            <person name="Wilson M."/>
            <person name="Piel J."/>
            <person name="Ashoor H."/>
            <person name="Bougouffa S."/>
            <person name="Bajic V.B."/>
            <person name="Ryu T."/>
            <person name="Ravasi T."/>
            <person name="Bayer T."/>
            <person name="Micklem G."/>
            <person name="Kim H."/>
            <person name="Bhak J."/>
            <person name="Lajeunesse T.C."/>
            <person name="Voolstra C.R."/>
        </authorList>
    </citation>
    <scope>NUCLEOTIDE SEQUENCE [LARGE SCALE GENOMIC DNA]</scope>
    <source>
        <strain evidence="1 2">CCMP2467</strain>
    </source>
</reference>
<protein>
    <submittedName>
        <fullName evidence="1">Uncharacterized protein</fullName>
    </submittedName>
</protein>
<evidence type="ECO:0000313" key="1">
    <source>
        <dbReference type="EMBL" id="OLP60617.1"/>
    </source>
</evidence>
<dbReference type="Proteomes" id="UP000186817">
    <property type="component" value="Unassembled WGS sequence"/>
</dbReference>
<keyword evidence="2" id="KW-1185">Reference proteome</keyword>
<evidence type="ECO:0000313" key="2">
    <source>
        <dbReference type="Proteomes" id="UP000186817"/>
    </source>
</evidence>
<sequence length="35" mass="3888">LECPLRAAALARKPRGICFGELRRACACQGRWDAQ</sequence>
<feature type="non-terminal residue" evidence="1">
    <location>
        <position position="1"/>
    </location>
</feature>
<dbReference type="AlphaFoldDB" id="A0A1Q9AYU0"/>
<accession>A0A1Q9AYU0</accession>
<feature type="non-terminal residue" evidence="1">
    <location>
        <position position="35"/>
    </location>
</feature>
<organism evidence="1 2">
    <name type="scientific">Symbiodinium microadriaticum</name>
    <name type="common">Dinoflagellate</name>
    <name type="synonym">Zooxanthella microadriatica</name>
    <dbReference type="NCBI Taxonomy" id="2951"/>
    <lineage>
        <taxon>Eukaryota</taxon>
        <taxon>Sar</taxon>
        <taxon>Alveolata</taxon>
        <taxon>Dinophyceae</taxon>
        <taxon>Suessiales</taxon>
        <taxon>Symbiodiniaceae</taxon>
        <taxon>Symbiodinium</taxon>
    </lineage>
</organism>